<accession>A0A2A9NPA3</accession>
<keyword evidence="2" id="KW-1185">Reference proteome</keyword>
<gene>
    <name evidence="1" type="ORF">AMATHDRAFT_61651</name>
</gene>
<dbReference type="Proteomes" id="UP000242287">
    <property type="component" value="Unassembled WGS sequence"/>
</dbReference>
<organism evidence="1 2">
    <name type="scientific">Amanita thiersii Skay4041</name>
    <dbReference type="NCBI Taxonomy" id="703135"/>
    <lineage>
        <taxon>Eukaryota</taxon>
        <taxon>Fungi</taxon>
        <taxon>Dikarya</taxon>
        <taxon>Basidiomycota</taxon>
        <taxon>Agaricomycotina</taxon>
        <taxon>Agaricomycetes</taxon>
        <taxon>Agaricomycetidae</taxon>
        <taxon>Agaricales</taxon>
        <taxon>Pluteineae</taxon>
        <taxon>Amanitaceae</taxon>
        <taxon>Amanita</taxon>
    </lineage>
</organism>
<evidence type="ECO:0000313" key="2">
    <source>
        <dbReference type="Proteomes" id="UP000242287"/>
    </source>
</evidence>
<protein>
    <submittedName>
        <fullName evidence="1">Uncharacterized protein</fullName>
    </submittedName>
</protein>
<proteinExistence type="predicted"/>
<name>A0A2A9NPA3_9AGAR</name>
<dbReference type="EMBL" id="KZ302010">
    <property type="protein sequence ID" value="PFH50161.1"/>
    <property type="molecule type" value="Genomic_DNA"/>
</dbReference>
<evidence type="ECO:0000313" key="1">
    <source>
        <dbReference type="EMBL" id="PFH50161.1"/>
    </source>
</evidence>
<dbReference type="AlphaFoldDB" id="A0A2A9NPA3"/>
<reference evidence="1 2" key="1">
    <citation type="submission" date="2014-02" db="EMBL/GenBank/DDBJ databases">
        <title>Transposable element dynamics among asymbiotic and ectomycorrhizal Amanita fungi.</title>
        <authorList>
            <consortium name="DOE Joint Genome Institute"/>
            <person name="Hess J."/>
            <person name="Skrede I."/>
            <person name="Wolfe B."/>
            <person name="LaButti K."/>
            <person name="Ohm R.A."/>
            <person name="Grigoriev I.V."/>
            <person name="Pringle A."/>
        </authorList>
    </citation>
    <scope>NUCLEOTIDE SEQUENCE [LARGE SCALE GENOMIC DNA]</scope>
    <source>
        <strain evidence="1 2">SKay4041</strain>
    </source>
</reference>
<sequence length="55" mass="6313">MTASFQRLFTCSPSRPMHSDEIVRNALLYLLSSKQHDVPTIFVFSCCMVLFLFAL</sequence>